<gene>
    <name evidence="11 13" type="ORF">BDZ99DRAFT_516747</name>
</gene>
<dbReference type="InterPro" id="IPR051694">
    <property type="entry name" value="Immunoregulatory_rcpt-like"/>
</dbReference>
<keyword evidence="4" id="KW-0547">Nucleotide-binding</keyword>
<evidence type="ECO:0000256" key="1">
    <source>
        <dbReference type="ARBA" id="ARBA00004167"/>
    </source>
</evidence>
<evidence type="ECO:0000256" key="6">
    <source>
        <dbReference type="ARBA" id="ARBA00022989"/>
    </source>
</evidence>
<reference evidence="13" key="2">
    <citation type="submission" date="2020-04" db="EMBL/GenBank/DDBJ databases">
        <authorList>
            <consortium name="NCBI Genome Project"/>
        </authorList>
    </citation>
    <scope>NUCLEOTIDE SEQUENCE</scope>
    <source>
        <strain evidence="13">CBS 304.34</strain>
    </source>
</reference>
<evidence type="ECO:0000313" key="12">
    <source>
        <dbReference type="Proteomes" id="UP000504636"/>
    </source>
</evidence>
<keyword evidence="6 9" id="KW-1133">Transmembrane helix</keyword>
<dbReference type="Pfam" id="PF21314">
    <property type="entry name" value="TM_ErbB1"/>
    <property type="match status" value="1"/>
</dbReference>
<keyword evidence="12" id="KW-1185">Reference proteome</keyword>
<evidence type="ECO:0000256" key="4">
    <source>
        <dbReference type="ARBA" id="ARBA00022741"/>
    </source>
</evidence>
<feature type="domain" description="Epidermal growth factor receptor-like transmembrane-juxtamembrane segment" evidence="10">
    <location>
        <begin position="160"/>
        <end position="189"/>
    </location>
</feature>
<proteinExistence type="predicted"/>
<dbReference type="EMBL" id="MU003695">
    <property type="protein sequence ID" value="KAF2814135.1"/>
    <property type="molecule type" value="Genomic_DNA"/>
</dbReference>
<keyword evidence="2" id="KW-0597">Phosphoprotein</keyword>
<evidence type="ECO:0000256" key="9">
    <source>
        <dbReference type="SAM" id="Phobius"/>
    </source>
</evidence>
<keyword evidence="3 9" id="KW-0812">Transmembrane</keyword>
<dbReference type="GeneID" id="54465994"/>
<reference evidence="13" key="3">
    <citation type="submission" date="2025-04" db="UniProtKB">
        <authorList>
            <consortium name="RefSeq"/>
        </authorList>
    </citation>
    <scope>IDENTIFICATION</scope>
    <source>
        <strain evidence="13">CBS 304.34</strain>
    </source>
</reference>
<dbReference type="AlphaFoldDB" id="A0A6A6Z1S5"/>
<dbReference type="NCBIfam" id="TIGR01167">
    <property type="entry name" value="LPXTG_anchor"/>
    <property type="match status" value="1"/>
</dbReference>
<accession>A0A6A6Z1S5</accession>
<protein>
    <recommendedName>
        <fullName evidence="10">Epidermal growth factor receptor-like transmembrane-juxtamembrane segment domain-containing protein</fullName>
    </recommendedName>
</protein>
<dbReference type="RefSeq" id="XP_033581099.1">
    <property type="nucleotide sequence ID" value="XM_033725101.1"/>
</dbReference>
<keyword evidence="5" id="KW-0067">ATP-binding</keyword>
<evidence type="ECO:0000256" key="7">
    <source>
        <dbReference type="ARBA" id="ARBA00023136"/>
    </source>
</evidence>
<name>A0A6A6Z1S5_9PEZI</name>
<reference evidence="11 13" key="1">
    <citation type="journal article" date="2020" name="Stud. Mycol.">
        <title>101 Dothideomycetes genomes: a test case for predicting lifestyles and emergence of pathogens.</title>
        <authorList>
            <person name="Haridas S."/>
            <person name="Albert R."/>
            <person name="Binder M."/>
            <person name="Bloem J."/>
            <person name="Labutti K."/>
            <person name="Salamov A."/>
            <person name="Andreopoulos B."/>
            <person name="Baker S."/>
            <person name="Barry K."/>
            <person name="Bills G."/>
            <person name="Bluhm B."/>
            <person name="Cannon C."/>
            <person name="Castanera R."/>
            <person name="Culley D."/>
            <person name="Daum C."/>
            <person name="Ezra D."/>
            <person name="Gonzalez J."/>
            <person name="Henrissat B."/>
            <person name="Kuo A."/>
            <person name="Liang C."/>
            <person name="Lipzen A."/>
            <person name="Lutzoni F."/>
            <person name="Magnuson J."/>
            <person name="Mondo S."/>
            <person name="Nolan M."/>
            <person name="Ohm R."/>
            <person name="Pangilinan J."/>
            <person name="Park H.-J."/>
            <person name="Ramirez L."/>
            <person name="Alfaro M."/>
            <person name="Sun H."/>
            <person name="Tritt A."/>
            <person name="Yoshinaga Y."/>
            <person name="Zwiers L.-H."/>
            <person name="Turgeon B."/>
            <person name="Goodwin S."/>
            <person name="Spatafora J."/>
            <person name="Crous P."/>
            <person name="Grigoriev I."/>
        </authorList>
    </citation>
    <scope>NUCLEOTIDE SEQUENCE</scope>
    <source>
        <strain evidence="11 13">CBS 304.34</strain>
    </source>
</reference>
<dbReference type="PANTHER" id="PTHR15549">
    <property type="entry name" value="PAIRED IMMUNOGLOBULIN-LIKE TYPE 2 RECEPTOR"/>
    <property type="match status" value="1"/>
</dbReference>
<evidence type="ECO:0000313" key="13">
    <source>
        <dbReference type="RefSeq" id="XP_033581099.1"/>
    </source>
</evidence>
<dbReference type="Proteomes" id="UP000504636">
    <property type="component" value="Unplaced"/>
</dbReference>
<dbReference type="GO" id="GO:0016020">
    <property type="term" value="C:membrane"/>
    <property type="evidence" value="ECO:0007669"/>
    <property type="project" value="UniProtKB-SubCell"/>
</dbReference>
<dbReference type="Gene3D" id="1.20.5.510">
    <property type="entry name" value="Single helix bin"/>
    <property type="match status" value="1"/>
</dbReference>
<dbReference type="OrthoDB" id="4779287at2759"/>
<evidence type="ECO:0000259" key="10">
    <source>
        <dbReference type="Pfam" id="PF21314"/>
    </source>
</evidence>
<organism evidence="11">
    <name type="scientific">Mytilinidion resinicola</name>
    <dbReference type="NCBI Taxonomy" id="574789"/>
    <lineage>
        <taxon>Eukaryota</taxon>
        <taxon>Fungi</taxon>
        <taxon>Dikarya</taxon>
        <taxon>Ascomycota</taxon>
        <taxon>Pezizomycotina</taxon>
        <taxon>Dothideomycetes</taxon>
        <taxon>Pleosporomycetidae</taxon>
        <taxon>Mytilinidiales</taxon>
        <taxon>Mytilinidiaceae</taxon>
        <taxon>Mytilinidion</taxon>
    </lineage>
</organism>
<evidence type="ECO:0000256" key="3">
    <source>
        <dbReference type="ARBA" id="ARBA00022692"/>
    </source>
</evidence>
<evidence type="ECO:0000256" key="5">
    <source>
        <dbReference type="ARBA" id="ARBA00022840"/>
    </source>
</evidence>
<feature type="compositionally biased region" description="Low complexity" evidence="8">
    <location>
        <begin position="122"/>
        <end position="152"/>
    </location>
</feature>
<dbReference type="GO" id="GO:0071944">
    <property type="term" value="C:cell periphery"/>
    <property type="evidence" value="ECO:0007669"/>
    <property type="project" value="UniProtKB-ARBA"/>
</dbReference>
<keyword evidence="7 9" id="KW-0472">Membrane</keyword>
<sequence>MQNRIHTGFALRHNGSCPAGNINCGTTVAPFRGCCPSGYACPHQYNLACCPSGQNCTATLLADAHCANDSWDMYDNGGYFCCQKDEVGYAETATGSNGCARPGYNTTDDELQLRIVSTGQVSSSTSATSTTSSTSTSSPTPTPSSTPTTSPSKESNTGAIAGGVVGGVVGLTLLVAIVWFLLRRKRKQAKASMAGSTVYSELNGVNTLHEAGGREVQQKYGHTAPHETLELDSRTFAELPAS</sequence>
<feature type="transmembrane region" description="Helical" evidence="9">
    <location>
        <begin position="159"/>
        <end position="182"/>
    </location>
</feature>
<dbReference type="PANTHER" id="PTHR15549:SF27">
    <property type="entry name" value="CHITIN-BINDING TYPE-1 DOMAIN-CONTAINING PROTEIN"/>
    <property type="match status" value="1"/>
</dbReference>
<evidence type="ECO:0000313" key="11">
    <source>
        <dbReference type="EMBL" id="KAF2814135.1"/>
    </source>
</evidence>
<evidence type="ECO:0000256" key="8">
    <source>
        <dbReference type="SAM" id="MobiDB-lite"/>
    </source>
</evidence>
<dbReference type="GO" id="GO:0005524">
    <property type="term" value="F:ATP binding"/>
    <property type="evidence" value="ECO:0007669"/>
    <property type="project" value="UniProtKB-KW"/>
</dbReference>
<comment type="subcellular location">
    <subcellularLocation>
        <location evidence="1">Membrane</location>
        <topology evidence="1">Single-pass membrane protein</topology>
    </subcellularLocation>
</comment>
<dbReference type="InterPro" id="IPR049328">
    <property type="entry name" value="TM_ErbB1"/>
</dbReference>
<feature type="region of interest" description="Disordered" evidence="8">
    <location>
        <begin position="118"/>
        <end position="155"/>
    </location>
</feature>
<evidence type="ECO:0000256" key="2">
    <source>
        <dbReference type="ARBA" id="ARBA00022553"/>
    </source>
</evidence>